<dbReference type="Gene3D" id="3.40.50.1820">
    <property type="entry name" value="alpha/beta hydrolase"/>
    <property type="match status" value="1"/>
</dbReference>
<dbReference type="InterPro" id="IPR029058">
    <property type="entry name" value="AB_hydrolase_fold"/>
</dbReference>
<keyword evidence="4" id="KW-1185">Reference proteome</keyword>
<dbReference type="GO" id="GO:0016787">
    <property type="term" value="F:hydrolase activity"/>
    <property type="evidence" value="ECO:0007669"/>
    <property type="project" value="UniProtKB-KW"/>
</dbReference>
<feature type="region of interest" description="Disordered" evidence="1">
    <location>
        <begin position="98"/>
        <end position="127"/>
    </location>
</feature>
<evidence type="ECO:0000313" key="3">
    <source>
        <dbReference type="EMBL" id="RFU37046.1"/>
    </source>
</evidence>
<sequence length="229" mass="25372">MATYVLIPGAASGPWYWHLLAAELRGRGHDVVPVDLPCEDDSAGLAEYADTVVRAVEGRSGLVLVAHSLGGFTAPLVCERVPVDLLVMLQAMVPAPGESPGEWWSNTGHDRARREQDERDGRAPDDDTLLFYADTPAELVAEAARHPRGQSGTPMLKPWPLAAWPDVPTRYLLARDDRFFPAEFLRRLVRERLGIVPDEMPGDHMPMLGHPKELADRLEAYRAELAERP</sequence>
<organism evidence="3 4">
    <name type="scientific">Actinomadura logoneensis</name>
    <dbReference type="NCBI Taxonomy" id="2293572"/>
    <lineage>
        <taxon>Bacteria</taxon>
        <taxon>Bacillati</taxon>
        <taxon>Actinomycetota</taxon>
        <taxon>Actinomycetes</taxon>
        <taxon>Streptosporangiales</taxon>
        <taxon>Thermomonosporaceae</taxon>
        <taxon>Actinomadura</taxon>
    </lineage>
</organism>
<feature type="domain" description="AB hydrolase-1" evidence="2">
    <location>
        <begin position="5"/>
        <end position="216"/>
    </location>
</feature>
<reference evidence="3 4" key="1">
    <citation type="submission" date="2018-08" db="EMBL/GenBank/DDBJ databases">
        <title>Actinomadura jelena sp. nov., a novel Actinomycete isolated from soil in Chad.</title>
        <authorList>
            <person name="Shi L."/>
        </authorList>
    </citation>
    <scope>NUCLEOTIDE SEQUENCE [LARGE SCALE GENOMIC DNA]</scope>
    <source>
        <strain evidence="3 4">NEAU-G17</strain>
    </source>
</reference>
<feature type="compositionally biased region" description="Basic and acidic residues" evidence="1">
    <location>
        <begin position="108"/>
        <end position="125"/>
    </location>
</feature>
<name>A0A372JB37_9ACTN</name>
<dbReference type="OrthoDB" id="9773549at2"/>
<comment type="caution">
    <text evidence="3">The sequence shown here is derived from an EMBL/GenBank/DDBJ whole genome shotgun (WGS) entry which is preliminary data.</text>
</comment>
<dbReference type="Pfam" id="PF12697">
    <property type="entry name" value="Abhydrolase_6"/>
    <property type="match status" value="1"/>
</dbReference>
<dbReference type="EMBL" id="QURH01001013">
    <property type="protein sequence ID" value="RFU37046.1"/>
    <property type="molecule type" value="Genomic_DNA"/>
</dbReference>
<evidence type="ECO:0000259" key="2">
    <source>
        <dbReference type="Pfam" id="PF12697"/>
    </source>
</evidence>
<proteinExistence type="predicted"/>
<dbReference type="SUPFAM" id="SSF53474">
    <property type="entry name" value="alpha/beta-Hydrolases"/>
    <property type="match status" value="1"/>
</dbReference>
<dbReference type="PANTHER" id="PTHR37017">
    <property type="entry name" value="AB HYDROLASE-1 DOMAIN-CONTAINING PROTEIN-RELATED"/>
    <property type="match status" value="1"/>
</dbReference>
<gene>
    <name evidence="3" type="ORF">DZF91_34960</name>
</gene>
<dbReference type="Proteomes" id="UP000261811">
    <property type="component" value="Unassembled WGS sequence"/>
</dbReference>
<evidence type="ECO:0000256" key="1">
    <source>
        <dbReference type="SAM" id="MobiDB-lite"/>
    </source>
</evidence>
<keyword evidence="3" id="KW-0378">Hydrolase</keyword>
<dbReference type="InterPro" id="IPR052897">
    <property type="entry name" value="Sec-Metab_Biosynth_Hydrolase"/>
</dbReference>
<protein>
    <submittedName>
        <fullName evidence="3">Alpha/beta hydrolase</fullName>
    </submittedName>
</protein>
<dbReference type="InterPro" id="IPR000073">
    <property type="entry name" value="AB_hydrolase_1"/>
</dbReference>
<evidence type="ECO:0000313" key="4">
    <source>
        <dbReference type="Proteomes" id="UP000261811"/>
    </source>
</evidence>
<dbReference type="AlphaFoldDB" id="A0A372JB37"/>
<dbReference type="RefSeq" id="WP_117361328.1">
    <property type="nucleotide sequence ID" value="NZ_QURH01001013.1"/>
</dbReference>
<accession>A0A372JB37</accession>
<dbReference type="PANTHER" id="PTHR37017:SF11">
    <property type="entry name" value="ESTERASE_LIPASE_THIOESTERASE DOMAIN-CONTAINING PROTEIN"/>
    <property type="match status" value="1"/>
</dbReference>